<dbReference type="PRINTS" id="PR01466">
    <property type="entry name" value="ARGDEIMINASE"/>
</dbReference>
<dbReference type="PIRSF" id="PIRSF006356">
    <property type="entry name" value="Arg_deiminase"/>
    <property type="match status" value="1"/>
</dbReference>
<dbReference type="AlphaFoldDB" id="A0A4P9CAN0"/>
<evidence type="ECO:0000256" key="7">
    <source>
        <dbReference type="PIRSR" id="PIRSR006356-1"/>
    </source>
</evidence>
<evidence type="ECO:0000256" key="6">
    <source>
        <dbReference type="HAMAP-Rule" id="MF_00242"/>
    </source>
</evidence>
<dbReference type="HAMAP" id="MF_00242">
    <property type="entry name" value="Arg_deiminase"/>
    <property type="match status" value="1"/>
</dbReference>
<keyword evidence="6" id="KW-0963">Cytoplasm</keyword>
<comment type="pathway">
    <text evidence="1 6">Amino-acid degradation; L-arginine degradation via ADI pathway; carbamoyl phosphate from L-arginine: step 1/2.</text>
</comment>
<evidence type="ECO:0000256" key="3">
    <source>
        <dbReference type="ARBA" id="ARBA00022503"/>
    </source>
</evidence>
<comment type="subcellular location">
    <subcellularLocation>
        <location evidence="6">Cytoplasm</location>
    </subcellularLocation>
</comment>
<dbReference type="InterPro" id="IPR003876">
    <property type="entry name" value="Arg_deiminase"/>
</dbReference>
<dbReference type="Pfam" id="PF02274">
    <property type="entry name" value="ADI"/>
    <property type="match status" value="1"/>
</dbReference>
<gene>
    <name evidence="6" type="primary">arcA</name>
    <name evidence="8" type="ORF">CPZ25_015410</name>
</gene>
<keyword evidence="4 6" id="KW-0378">Hydrolase</keyword>
<dbReference type="Gene3D" id="1.10.3930.10">
    <property type="entry name" value="Arginine deiminase"/>
    <property type="match status" value="1"/>
</dbReference>
<keyword evidence="9" id="KW-1185">Reference proteome</keyword>
<dbReference type="RefSeq" id="WP_096919177.1">
    <property type="nucleotide sequence ID" value="NZ_CP029487.1"/>
</dbReference>
<proteinExistence type="inferred from homology"/>
<dbReference type="NCBIfam" id="NF002381">
    <property type="entry name" value="PRK01388.1"/>
    <property type="match status" value="1"/>
</dbReference>
<name>A0A4P9CAN0_EUBML</name>
<dbReference type="GO" id="GO:0016990">
    <property type="term" value="F:arginine deiminase activity"/>
    <property type="evidence" value="ECO:0007669"/>
    <property type="project" value="UniProtKB-UniRule"/>
</dbReference>
<dbReference type="UniPathway" id="UPA00254">
    <property type="reaction ID" value="UER00364"/>
</dbReference>
<evidence type="ECO:0000313" key="8">
    <source>
        <dbReference type="EMBL" id="QCT72657.1"/>
    </source>
</evidence>
<evidence type="ECO:0000256" key="2">
    <source>
        <dbReference type="ARBA" id="ARBA00010206"/>
    </source>
</evidence>
<organism evidence="8 9">
    <name type="scientific">Eubacterium maltosivorans</name>
    <dbReference type="NCBI Taxonomy" id="2041044"/>
    <lineage>
        <taxon>Bacteria</taxon>
        <taxon>Bacillati</taxon>
        <taxon>Bacillota</taxon>
        <taxon>Clostridia</taxon>
        <taxon>Eubacteriales</taxon>
        <taxon>Eubacteriaceae</taxon>
        <taxon>Eubacterium</taxon>
    </lineage>
</organism>
<dbReference type="PANTHER" id="PTHR47271:SF2">
    <property type="entry name" value="ARGININE DEIMINASE"/>
    <property type="match status" value="1"/>
</dbReference>
<evidence type="ECO:0000256" key="1">
    <source>
        <dbReference type="ARBA" id="ARBA00005213"/>
    </source>
</evidence>
<sequence>MEEKLLSIQSEIGKLNAVLLHRPGKELERIVPNVLKEVLFEDIPWLRRMQEEHDAFARVLTGRGIHVYYVEQLLTDILADAEVRKSLVHDVIDQNPSSGNYIDGFLQEYLLSMEDCKLAESLIAGVLQKELDHVERERVLSDYINESEPYAFYMNPLPNLYFMRDPAVTIGDGMSISAMATEVRKRESLYMHYIYKNHPLFASCGGKAYYEYDKFFSVEGGDILILSPTVVAVGCSERTQVQGVEELAKRLFEDKPELEGVLAVKIPKDRAFMHLDTVFTMVDYDKFTVYPGILDRVETVMIRRGSKGHLRYERIDSLHDALRRALNLTSIKLIESGGGNPVAAAREQWNDSTNTLAIAPGVIVAYGRNERSNEVLAQNGIDVISIEASELVRGRGGPRCMTMPLNRDPVK</sequence>
<keyword evidence="3 6" id="KW-0056">Arginine metabolism</keyword>
<dbReference type="KEGG" id="emt:CPZ25_015410"/>
<protein>
    <recommendedName>
        <fullName evidence="6">Arginine deiminase</fullName>
        <shortName evidence="6">ADI</shortName>
        <ecNumber evidence="6">3.5.3.6</ecNumber>
    </recommendedName>
    <alternativeName>
        <fullName evidence="6">Arginine dihydrolase</fullName>
        <shortName evidence="6">AD</shortName>
    </alternativeName>
</protein>
<dbReference type="SUPFAM" id="SSF55909">
    <property type="entry name" value="Pentein"/>
    <property type="match status" value="1"/>
</dbReference>
<dbReference type="GO" id="GO:0019546">
    <property type="term" value="P:L-arginine deiminase pathway"/>
    <property type="evidence" value="ECO:0007669"/>
    <property type="project" value="TreeGrafter"/>
</dbReference>
<accession>A0A4P9CAN0</accession>
<reference evidence="8 9" key="1">
    <citation type="submission" date="2018-05" db="EMBL/GenBank/DDBJ databases">
        <title>Genome comparison of Eubacterium sp.</title>
        <authorList>
            <person name="Feng Y."/>
            <person name="Sanchez-Andrea I."/>
            <person name="Stams A.J.M."/>
            <person name="De Vos W.M."/>
        </authorList>
    </citation>
    <scope>NUCLEOTIDE SEQUENCE [LARGE SCALE GENOMIC DNA]</scope>
    <source>
        <strain evidence="8 9">YI</strain>
    </source>
</reference>
<feature type="active site" description="Amidino-cysteine intermediate" evidence="6 7">
    <location>
        <position position="400"/>
    </location>
</feature>
<evidence type="ECO:0000256" key="4">
    <source>
        <dbReference type="ARBA" id="ARBA00022801"/>
    </source>
</evidence>
<dbReference type="EMBL" id="CP029487">
    <property type="protein sequence ID" value="QCT72657.1"/>
    <property type="molecule type" value="Genomic_DNA"/>
</dbReference>
<dbReference type="GO" id="GO:0005737">
    <property type="term" value="C:cytoplasm"/>
    <property type="evidence" value="ECO:0007669"/>
    <property type="project" value="UniProtKB-SubCell"/>
</dbReference>
<evidence type="ECO:0000256" key="5">
    <source>
        <dbReference type="ARBA" id="ARBA00049429"/>
    </source>
</evidence>
<dbReference type="PANTHER" id="PTHR47271">
    <property type="entry name" value="ARGININE DEIMINASE"/>
    <property type="match status" value="1"/>
</dbReference>
<dbReference type="Proteomes" id="UP000218387">
    <property type="component" value="Chromosome"/>
</dbReference>
<evidence type="ECO:0000313" key="9">
    <source>
        <dbReference type="Proteomes" id="UP000218387"/>
    </source>
</evidence>
<comment type="similarity">
    <text evidence="2 6">Belongs to the arginine deiminase family.</text>
</comment>
<dbReference type="Gene3D" id="3.75.10.10">
    <property type="entry name" value="L-arginine/glycine Amidinotransferase, Chain A"/>
    <property type="match status" value="1"/>
</dbReference>
<comment type="catalytic activity">
    <reaction evidence="5 6">
        <text>L-arginine + H2O = L-citrulline + NH4(+)</text>
        <dbReference type="Rhea" id="RHEA:19597"/>
        <dbReference type="ChEBI" id="CHEBI:15377"/>
        <dbReference type="ChEBI" id="CHEBI:28938"/>
        <dbReference type="ChEBI" id="CHEBI:32682"/>
        <dbReference type="ChEBI" id="CHEBI:57743"/>
        <dbReference type="EC" id="3.5.3.6"/>
    </reaction>
</comment>
<dbReference type="EC" id="3.5.3.6" evidence="6"/>